<dbReference type="PANTHER" id="PTHR14156:SF0">
    <property type="entry name" value="PROMOTILIN"/>
    <property type="match status" value="1"/>
</dbReference>
<accession>A0A8C0AQB6</accession>
<organism evidence="2 3">
    <name type="scientific">Buteo japonicus</name>
    <dbReference type="NCBI Taxonomy" id="224669"/>
    <lineage>
        <taxon>Eukaryota</taxon>
        <taxon>Metazoa</taxon>
        <taxon>Chordata</taxon>
        <taxon>Craniata</taxon>
        <taxon>Vertebrata</taxon>
        <taxon>Euteleostomi</taxon>
        <taxon>Archelosauria</taxon>
        <taxon>Archosauria</taxon>
        <taxon>Dinosauria</taxon>
        <taxon>Saurischia</taxon>
        <taxon>Theropoda</taxon>
        <taxon>Coelurosauria</taxon>
        <taxon>Aves</taxon>
        <taxon>Neognathae</taxon>
        <taxon>Neoaves</taxon>
        <taxon>Telluraves</taxon>
        <taxon>Accipitrimorphae</taxon>
        <taxon>Accipitriformes</taxon>
        <taxon>Accipitridae</taxon>
        <taxon>Accipitrinae</taxon>
        <taxon>Buteo</taxon>
    </lineage>
</organism>
<feature type="chain" id="PRO_5034697516" evidence="1">
    <location>
        <begin position="26"/>
        <end position="128"/>
    </location>
</feature>
<proteinExistence type="predicted"/>
<reference evidence="2" key="2">
    <citation type="submission" date="2025-09" db="UniProtKB">
        <authorList>
            <consortium name="Ensembl"/>
        </authorList>
    </citation>
    <scope>IDENTIFICATION</scope>
</reference>
<protein>
    <submittedName>
        <fullName evidence="2">Uncharacterized protein</fullName>
    </submittedName>
</protein>
<keyword evidence="3" id="KW-1185">Reference proteome</keyword>
<dbReference type="AlphaFoldDB" id="A0A8C0AQB6"/>
<keyword evidence="1" id="KW-0732">Signal</keyword>
<evidence type="ECO:0000313" key="3">
    <source>
        <dbReference type="Proteomes" id="UP000694555"/>
    </source>
</evidence>
<dbReference type="Ensembl" id="ENSBJAT00000005748.1">
    <property type="protein sequence ID" value="ENSBJAP00000005583.1"/>
    <property type="gene ID" value="ENSBJAG00000004010.1"/>
</dbReference>
<dbReference type="InterPro" id="IPR015662">
    <property type="entry name" value="Promotilin"/>
</dbReference>
<sequence>MVSKKVVASLLLVYVVSMLAEQTEGFVPFFTKSDFQKMQVTPKTGAGALNKPGKVFLPPSFPKLCQCTLLRKAAFPPLSTHSNQRKCTASRQFDTDHSLHCILHILSCLSYPKATLASLFGLGRKGGS</sequence>
<evidence type="ECO:0000313" key="2">
    <source>
        <dbReference type="Ensembl" id="ENSBJAP00000005583.1"/>
    </source>
</evidence>
<feature type="signal peptide" evidence="1">
    <location>
        <begin position="1"/>
        <end position="25"/>
    </location>
</feature>
<dbReference type="PANTHER" id="PTHR14156">
    <property type="entry name" value="MOTILIN"/>
    <property type="match status" value="1"/>
</dbReference>
<evidence type="ECO:0000256" key="1">
    <source>
        <dbReference type="SAM" id="SignalP"/>
    </source>
</evidence>
<dbReference type="Proteomes" id="UP000694555">
    <property type="component" value="Unplaced"/>
</dbReference>
<reference evidence="2" key="1">
    <citation type="submission" date="2025-08" db="UniProtKB">
        <authorList>
            <consortium name="Ensembl"/>
        </authorList>
    </citation>
    <scope>IDENTIFICATION</scope>
</reference>
<name>A0A8C0AQB6_9AVES</name>